<sequence>MTRSLNVGHHSFRDFSHLEVLECGVAFLLGWQNCIHIRKPISQPATLEPRELGILLPSSLKELSLLIDPTYRERWGNDFIYKIMQGIVDERQRLKELELVYLTVEDPHCMRCCEDLYTFDAGPEEEREQIETLMKGVGIETTLEIGLSRIYELSRR</sequence>
<dbReference type="GeneID" id="89994061"/>
<dbReference type="EMBL" id="JAVHJV010000001">
    <property type="protein sequence ID" value="KAK5946469.1"/>
    <property type="molecule type" value="Genomic_DNA"/>
</dbReference>
<organism evidence="1 2">
    <name type="scientific">Knufia obscura</name>
    <dbReference type="NCBI Taxonomy" id="1635080"/>
    <lineage>
        <taxon>Eukaryota</taxon>
        <taxon>Fungi</taxon>
        <taxon>Dikarya</taxon>
        <taxon>Ascomycota</taxon>
        <taxon>Pezizomycotina</taxon>
        <taxon>Eurotiomycetes</taxon>
        <taxon>Chaetothyriomycetidae</taxon>
        <taxon>Chaetothyriales</taxon>
        <taxon>Trichomeriaceae</taxon>
        <taxon>Knufia</taxon>
    </lineage>
</organism>
<keyword evidence="2" id="KW-1185">Reference proteome</keyword>
<gene>
    <name evidence="1" type="ORF">PMZ80_000612</name>
</gene>
<reference evidence="1 2" key="1">
    <citation type="journal article" date="2023" name="Res Sq">
        <title>Genomic and morphological characterization of Knufia obscura isolated from the Mars 2020 spacecraft assembly facility.</title>
        <authorList>
            <person name="Chander A.M."/>
            <person name="Teixeira M.M."/>
            <person name="Singh N.K."/>
            <person name="Williams M.P."/>
            <person name="Parker C.W."/>
            <person name="Leo P."/>
            <person name="Stajich J.E."/>
            <person name="Torok T."/>
            <person name="Tighe S."/>
            <person name="Mason C.E."/>
            <person name="Venkateswaran K."/>
        </authorList>
    </citation>
    <scope>NUCLEOTIDE SEQUENCE [LARGE SCALE GENOMIC DNA]</scope>
    <source>
        <strain evidence="1 2">CCFEE 5817</strain>
    </source>
</reference>
<comment type="caution">
    <text evidence="1">The sequence shown here is derived from an EMBL/GenBank/DDBJ whole genome shotgun (WGS) entry which is preliminary data.</text>
</comment>
<evidence type="ECO:0000313" key="2">
    <source>
        <dbReference type="Proteomes" id="UP001334248"/>
    </source>
</evidence>
<dbReference type="Proteomes" id="UP001334248">
    <property type="component" value="Unassembled WGS sequence"/>
</dbReference>
<protein>
    <submittedName>
        <fullName evidence="1">Uncharacterized protein</fullName>
    </submittedName>
</protein>
<evidence type="ECO:0000313" key="1">
    <source>
        <dbReference type="EMBL" id="KAK5946469.1"/>
    </source>
</evidence>
<dbReference type="RefSeq" id="XP_064734559.1">
    <property type="nucleotide sequence ID" value="XM_064869062.1"/>
</dbReference>
<name>A0ABR0S0U3_9EURO</name>
<proteinExistence type="predicted"/>
<accession>A0ABR0S0U3</accession>